<comment type="caution">
    <text evidence="3">The sequence shown here is derived from an EMBL/GenBank/DDBJ whole genome shotgun (WGS) entry which is preliminary data.</text>
</comment>
<dbReference type="Proteomes" id="UP001165135">
    <property type="component" value="Unassembled WGS sequence"/>
</dbReference>
<dbReference type="InterPro" id="IPR018146">
    <property type="entry name" value="Glyoxalase_1_CS"/>
</dbReference>
<gene>
    <name evidence="3" type="ORF">Airi01_035370</name>
</gene>
<protein>
    <recommendedName>
        <fullName evidence="2">VOC domain-containing protein</fullName>
    </recommendedName>
</protein>
<evidence type="ECO:0000313" key="4">
    <source>
        <dbReference type="Proteomes" id="UP001165135"/>
    </source>
</evidence>
<proteinExistence type="predicted"/>
<dbReference type="AlphaFoldDB" id="A0A9W6RI94"/>
<feature type="domain" description="VOC" evidence="2">
    <location>
        <begin position="13"/>
        <end position="135"/>
    </location>
</feature>
<evidence type="ECO:0000256" key="1">
    <source>
        <dbReference type="ARBA" id="ARBA00022723"/>
    </source>
</evidence>
<dbReference type="Gene3D" id="3.10.180.10">
    <property type="entry name" value="2,3-Dihydroxybiphenyl 1,2-Dioxygenase, domain 1"/>
    <property type="match status" value="1"/>
</dbReference>
<dbReference type="RefSeq" id="WP_285622120.1">
    <property type="nucleotide sequence ID" value="NZ_BSTJ01000004.1"/>
</dbReference>
<dbReference type="InterPro" id="IPR037523">
    <property type="entry name" value="VOC_core"/>
</dbReference>
<dbReference type="GO" id="GO:0004493">
    <property type="term" value="F:methylmalonyl-CoA epimerase activity"/>
    <property type="evidence" value="ECO:0007669"/>
    <property type="project" value="TreeGrafter"/>
</dbReference>
<dbReference type="Pfam" id="PF13669">
    <property type="entry name" value="Glyoxalase_4"/>
    <property type="match status" value="1"/>
</dbReference>
<accession>A0A9W6RI94</accession>
<dbReference type="GO" id="GO:0046491">
    <property type="term" value="P:L-methylmalonyl-CoA metabolic process"/>
    <property type="evidence" value="ECO:0007669"/>
    <property type="project" value="TreeGrafter"/>
</dbReference>
<evidence type="ECO:0000259" key="2">
    <source>
        <dbReference type="PROSITE" id="PS51819"/>
    </source>
</evidence>
<dbReference type="PANTHER" id="PTHR43048:SF3">
    <property type="entry name" value="METHYLMALONYL-COA EPIMERASE, MITOCHONDRIAL"/>
    <property type="match status" value="1"/>
</dbReference>
<dbReference type="InterPro" id="IPR051785">
    <property type="entry name" value="MMCE/EMCE_epimerase"/>
</dbReference>
<dbReference type="EMBL" id="BSTJ01000004">
    <property type="protein sequence ID" value="GLY75270.1"/>
    <property type="molecule type" value="Genomic_DNA"/>
</dbReference>
<evidence type="ECO:0000313" key="3">
    <source>
        <dbReference type="EMBL" id="GLY75270.1"/>
    </source>
</evidence>
<dbReference type="SUPFAM" id="SSF54593">
    <property type="entry name" value="Glyoxalase/Bleomycin resistance protein/Dihydroxybiphenyl dioxygenase"/>
    <property type="match status" value="1"/>
</dbReference>
<organism evidence="3 4">
    <name type="scientific">Actinoallomurus iriomotensis</name>
    <dbReference type="NCBI Taxonomy" id="478107"/>
    <lineage>
        <taxon>Bacteria</taxon>
        <taxon>Bacillati</taxon>
        <taxon>Actinomycetota</taxon>
        <taxon>Actinomycetes</taxon>
        <taxon>Streptosporangiales</taxon>
        <taxon>Thermomonosporaceae</taxon>
        <taxon>Actinoallomurus</taxon>
    </lineage>
</organism>
<dbReference type="InterPro" id="IPR029068">
    <property type="entry name" value="Glyas_Bleomycin-R_OHBP_Dase"/>
</dbReference>
<dbReference type="PROSITE" id="PS00934">
    <property type="entry name" value="GLYOXALASE_I_1"/>
    <property type="match status" value="1"/>
</dbReference>
<keyword evidence="1" id="KW-0479">Metal-binding</keyword>
<dbReference type="GO" id="GO:0004462">
    <property type="term" value="F:lactoylglutathione lyase activity"/>
    <property type="evidence" value="ECO:0007669"/>
    <property type="project" value="InterPro"/>
</dbReference>
<name>A0A9W6RI94_9ACTN</name>
<dbReference type="GO" id="GO:0046872">
    <property type="term" value="F:metal ion binding"/>
    <property type="evidence" value="ECO:0007669"/>
    <property type="project" value="UniProtKB-KW"/>
</dbReference>
<dbReference type="PROSITE" id="PS51819">
    <property type="entry name" value="VOC"/>
    <property type="match status" value="1"/>
</dbReference>
<sequence>MADIPGRPPRVDFVDHVAVAVHDADAALPFYVSRLGLKVVGDEEADEPGVRLTYLDGGNVLIQLVQPLRPGPVADFLRTRGEGLHHLCFNVKRIEPVLDALPGEEGARIFAGGRGRRACFLLHEPNGVRVELTERKPVR</sequence>
<reference evidence="3" key="1">
    <citation type="submission" date="2023-03" db="EMBL/GenBank/DDBJ databases">
        <title>Actinoallomurus iriomotensis NBRC 103681.</title>
        <authorList>
            <person name="Ichikawa N."/>
            <person name="Sato H."/>
            <person name="Tonouchi N."/>
        </authorList>
    </citation>
    <scope>NUCLEOTIDE SEQUENCE</scope>
    <source>
        <strain evidence="3">NBRC 103681</strain>
    </source>
</reference>
<dbReference type="PANTHER" id="PTHR43048">
    <property type="entry name" value="METHYLMALONYL-COA EPIMERASE"/>
    <property type="match status" value="1"/>
</dbReference>